<accession>A0A2D2W2E0</accession>
<dbReference type="PIRSF" id="PIRSF028589">
    <property type="entry name" value="UCP028589"/>
    <property type="match status" value="1"/>
</dbReference>
<gene>
    <name evidence="1" type="ORF">DLP05_015</name>
</gene>
<dbReference type="InterPro" id="IPR016893">
    <property type="entry name" value="UCP028589"/>
</dbReference>
<dbReference type="Proteomes" id="UP000241675">
    <property type="component" value="Segment"/>
</dbReference>
<proteinExistence type="predicted"/>
<sequence>MYFSGQGKVYIAERDSVTGRPGAFRFVGNVPELRISMSVDNLEHKESMSGSRLTDLRITREKTCELAFTLEDFSVENLSLGMYGATTELSGATVTAEPLPAGLKAGDYVRLDNPNVSSLVVKDGSATPVTLVEGTDYRVESAAFGTIQILTALTGKTQPLTAAYTSTTGGKSVNMFSAPSKERWIRFEGLNTADENKPVLVELYRTTLDPMSELSLISDDLLKLELSGAVLYDQTKIANAALGQFGRVVML</sequence>
<evidence type="ECO:0000313" key="1">
    <source>
        <dbReference type="EMBL" id="ATS92314.1"/>
    </source>
</evidence>
<reference evidence="2" key="1">
    <citation type="submission" date="2017-10" db="EMBL/GenBank/DDBJ databases">
        <authorList>
            <person name="Peters D.L."/>
        </authorList>
    </citation>
    <scope>NUCLEOTIDE SEQUENCE [LARGE SCALE GENOMIC DNA]</scope>
</reference>
<evidence type="ECO:0000313" key="2">
    <source>
        <dbReference type="Proteomes" id="UP000241675"/>
    </source>
</evidence>
<protein>
    <submittedName>
        <fullName evidence="1">Uncharacterized protein</fullName>
    </submittedName>
</protein>
<dbReference type="EMBL" id="MG189906">
    <property type="protein sequence ID" value="ATS92314.1"/>
    <property type="molecule type" value="Genomic_DNA"/>
</dbReference>
<dbReference type="OrthoDB" id="6128at10239"/>
<keyword evidence="2" id="KW-1185">Reference proteome</keyword>
<organism evidence="1 2">
    <name type="scientific">Stenotrophomonas phage vB_SmaS_DLP_5</name>
    <dbReference type="NCBI Taxonomy" id="2044561"/>
    <lineage>
        <taxon>Viruses</taxon>
        <taxon>Duplodnaviria</taxon>
        <taxon>Heunggongvirae</taxon>
        <taxon>Uroviricota</taxon>
        <taxon>Caudoviricetes</taxon>
        <taxon>Delepquintavirus</taxon>
        <taxon>Delepquintavirus DLP5</taxon>
    </lineage>
</organism>
<reference evidence="1 2" key="2">
    <citation type="submission" date="2017-11" db="EMBL/GenBank/DDBJ databases">
        <title>Lysogenic conversion of Stenotrophomonas maltophilia by temperate phage DLP4.</title>
        <authorList>
            <person name="Dennis J."/>
            <person name="Stothard P."/>
        </authorList>
    </citation>
    <scope>NUCLEOTIDE SEQUENCE [LARGE SCALE GENOMIC DNA]</scope>
</reference>
<name>A0A2D2W2E0_9CAUD</name>